<evidence type="ECO:0000256" key="1">
    <source>
        <dbReference type="ARBA" id="ARBA00022553"/>
    </source>
</evidence>
<dbReference type="SMART" id="SM00421">
    <property type="entry name" value="HTH_LUXR"/>
    <property type="match status" value="1"/>
</dbReference>
<sequence>MTPLRLAIIEDDPTVRQLLQGYLCRQPEFTCGLVAGSIEDFLAQLPDVVAKPELVLLDVGLPGLSGIEALPLLRRQLPEADFVMQTVFDDADRIYQALCAGATGYLLKSTPPAEIKAALLDVARGGAPMSRAVARKVLGYFKPSPAGSSVDLTARERQVLEGLVDGLSEKQVAARLELSTQTVHSYIKQLYRKLHVRSRAELVRQALR</sequence>
<organism evidence="8 9">
    <name type="scientific">Hymenobacter bucti</name>
    <dbReference type="NCBI Taxonomy" id="1844114"/>
    <lineage>
        <taxon>Bacteria</taxon>
        <taxon>Pseudomonadati</taxon>
        <taxon>Bacteroidota</taxon>
        <taxon>Cytophagia</taxon>
        <taxon>Cytophagales</taxon>
        <taxon>Hymenobacteraceae</taxon>
        <taxon>Hymenobacter</taxon>
    </lineage>
</organism>
<dbReference type="EMBL" id="JBHUFD010000019">
    <property type="protein sequence ID" value="MFD1875690.1"/>
    <property type="molecule type" value="Genomic_DNA"/>
</dbReference>
<dbReference type="InterPro" id="IPR000792">
    <property type="entry name" value="Tscrpt_reg_LuxR_C"/>
</dbReference>
<dbReference type="PROSITE" id="PS50043">
    <property type="entry name" value="HTH_LUXR_2"/>
    <property type="match status" value="1"/>
</dbReference>
<dbReference type="PROSITE" id="PS50110">
    <property type="entry name" value="RESPONSE_REGULATORY"/>
    <property type="match status" value="1"/>
</dbReference>
<gene>
    <name evidence="8" type="ORF">ACFSDX_24880</name>
</gene>
<feature type="modified residue" description="4-aspartylphosphate" evidence="5">
    <location>
        <position position="58"/>
    </location>
</feature>
<comment type="caution">
    <text evidence="8">The sequence shown here is derived from an EMBL/GenBank/DDBJ whole genome shotgun (WGS) entry which is preliminary data.</text>
</comment>
<keyword evidence="3" id="KW-0238">DNA-binding</keyword>
<dbReference type="SUPFAM" id="SSF52172">
    <property type="entry name" value="CheY-like"/>
    <property type="match status" value="1"/>
</dbReference>
<keyword evidence="2" id="KW-0805">Transcription regulation</keyword>
<name>A0ABW4R1P0_9BACT</name>
<dbReference type="PANTHER" id="PTHR43214">
    <property type="entry name" value="TWO-COMPONENT RESPONSE REGULATOR"/>
    <property type="match status" value="1"/>
</dbReference>
<evidence type="ECO:0000256" key="2">
    <source>
        <dbReference type="ARBA" id="ARBA00023015"/>
    </source>
</evidence>
<dbReference type="Pfam" id="PF00072">
    <property type="entry name" value="Response_reg"/>
    <property type="match status" value="1"/>
</dbReference>
<proteinExistence type="predicted"/>
<dbReference type="Pfam" id="PF00196">
    <property type="entry name" value="GerE"/>
    <property type="match status" value="1"/>
</dbReference>
<reference evidence="9" key="1">
    <citation type="journal article" date="2019" name="Int. J. Syst. Evol. Microbiol.">
        <title>The Global Catalogue of Microorganisms (GCM) 10K type strain sequencing project: providing services to taxonomists for standard genome sequencing and annotation.</title>
        <authorList>
            <consortium name="The Broad Institute Genomics Platform"/>
            <consortium name="The Broad Institute Genome Sequencing Center for Infectious Disease"/>
            <person name="Wu L."/>
            <person name="Ma J."/>
        </authorList>
    </citation>
    <scope>NUCLEOTIDE SEQUENCE [LARGE SCALE GENOMIC DNA]</scope>
    <source>
        <strain evidence="9">CGMCC 1.15795</strain>
    </source>
</reference>
<feature type="domain" description="Response regulatory" evidence="7">
    <location>
        <begin position="5"/>
        <end position="123"/>
    </location>
</feature>
<dbReference type="CDD" id="cd06170">
    <property type="entry name" value="LuxR_C_like"/>
    <property type="match status" value="1"/>
</dbReference>
<evidence type="ECO:0000259" key="7">
    <source>
        <dbReference type="PROSITE" id="PS50110"/>
    </source>
</evidence>
<evidence type="ECO:0000256" key="3">
    <source>
        <dbReference type="ARBA" id="ARBA00023125"/>
    </source>
</evidence>
<dbReference type="CDD" id="cd17535">
    <property type="entry name" value="REC_NarL-like"/>
    <property type="match status" value="1"/>
</dbReference>
<dbReference type="PANTHER" id="PTHR43214:SF41">
    <property type="entry name" value="NITRATE_NITRITE RESPONSE REGULATOR PROTEIN NARP"/>
    <property type="match status" value="1"/>
</dbReference>
<dbReference type="InterPro" id="IPR058245">
    <property type="entry name" value="NreC/VraR/RcsB-like_REC"/>
</dbReference>
<dbReference type="RefSeq" id="WP_382318638.1">
    <property type="nucleotide sequence ID" value="NZ_JBHUFD010000019.1"/>
</dbReference>
<evidence type="ECO:0000313" key="9">
    <source>
        <dbReference type="Proteomes" id="UP001597197"/>
    </source>
</evidence>
<evidence type="ECO:0000313" key="8">
    <source>
        <dbReference type="EMBL" id="MFD1875690.1"/>
    </source>
</evidence>
<dbReference type="InterPro" id="IPR011006">
    <property type="entry name" value="CheY-like_superfamily"/>
</dbReference>
<evidence type="ECO:0000259" key="6">
    <source>
        <dbReference type="PROSITE" id="PS50043"/>
    </source>
</evidence>
<evidence type="ECO:0000256" key="4">
    <source>
        <dbReference type="ARBA" id="ARBA00023163"/>
    </source>
</evidence>
<feature type="domain" description="HTH luxR-type" evidence="6">
    <location>
        <begin position="145"/>
        <end position="208"/>
    </location>
</feature>
<keyword evidence="4" id="KW-0804">Transcription</keyword>
<dbReference type="PRINTS" id="PR00038">
    <property type="entry name" value="HTHLUXR"/>
</dbReference>
<keyword evidence="1 5" id="KW-0597">Phosphoprotein</keyword>
<accession>A0ABW4R1P0</accession>
<evidence type="ECO:0000256" key="5">
    <source>
        <dbReference type="PROSITE-ProRule" id="PRU00169"/>
    </source>
</evidence>
<dbReference type="SMART" id="SM00448">
    <property type="entry name" value="REC"/>
    <property type="match status" value="1"/>
</dbReference>
<dbReference type="SUPFAM" id="SSF46894">
    <property type="entry name" value="C-terminal effector domain of the bipartite response regulators"/>
    <property type="match status" value="1"/>
</dbReference>
<dbReference type="InterPro" id="IPR001789">
    <property type="entry name" value="Sig_transdc_resp-reg_receiver"/>
</dbReference>
<dbReference type="InterPro" id="IPR016032">
    <property type="entry name" value="Sig_transdc_resp-reg_C-effctor"/>
</dbReference>
<protein>
    <submittedName>
        <fullName evidence="8">LuxR C-terminal-related transcriptional regulator</fullName>
    </submittedName>
</protein>
<dbReference type="Proteomes" id="UP001597197">
    <property type="component" value="Unassembled WGS sequence"/>
</dbReference>
<dbReference type="InterPro" id="IPR039420">
    <property type="entry name" value="WalR-like"/>
</dbReference>
<keyword evidence="9" id="KW-1185">Reference proteome</keyword>
<dbReference type="Gene3D" id="3.40.50.2300">
    <property type="match status" value="1"/>
</dbReference>